<accession>A0A397T264</accession>
<organism evidence="1 2">
    <name type="scientific">Glomus cerebriforme</name>
    <dbReference type="NCBI Taxonomy" id="658196"/>
    <lineage>
        <taxon>Eukaryota</taxon>
        <taxon>Fungi</taxon>
        <taxon>Fungi incertae sedis</taxon>
        <taxon>Mucoromycota</taxon>
        <taxon>Glomeromycotina</taxon>
        <taxon>Glomeromycetes</taxon>
        <taxon>Glomerales</taxon>
        <taxon>Glomeraceae</taxon>
        <taxon>Glomus</taxon>
    </lineage>
</organism>
<protein>
    <submittedName>
        <fullName evidence="1">Uncharacterized protein</fullName>
    </submittedName>
</protein>
<evidence type="ECO:0000313" key="1">
    <source>
        <dbReference type="EMBL" id="RIA90167.1"/>
    </source>
</evidence>
<dbReference type="Proteomes" id="UP000265703">
    <property type="component" value="Unassembled WGS sequence"/>
</dbReference>
<comment type="caution">
    <text evidence="1">The sequence shown here is derived from an EMBL/GenBank/DDBJ whole genome shotgun (WGS) entry which is preliminary data.</text>
</comment>
<keyword evidence="2" id="KW-1185">Reference proteome</keyword>
<evidence type="ECO:0000313" key="2">
    <source>
        <dbReference type="Proteomes" id="UP000265703"/>
    </source>
</evidence>
<name>A0A397T264_9GLOM</name>
<dbReference type="AlphaFoldDB" id="A0A397T264"/>
<sequence length="231" mass="27971">MSLQNSSGFFKFNKNHYYHVCYKLVQENNPENHDDYDYEFFYTQNDPELIYHIKCKLFSTTTIVRILNKKIYDLDFDMNELKHKYSLTLHQKLNLDQNLRQSLPHYLRNSSNENSLIINQNHNFLNKLEFFYHISDEDNIFHVTCKMNLQDVIDDDYDFEFFFLKNQNNNSEIIYVTCKLLSSSLVINILNKETYGIDFDVNELKQRHLLSLHQKLKLEQNLKHFLFRVNN</sequence>
<reference evidence="1 2" key="1">
    <citation type="submission" date="2018-06" db="EMBL/GenBank/DDBJ databases">
        <title>Comparative genomics reveals the genomic features of Rhizophagus irregularis, R. cerebriforme, R. diaphanum and Gigaspora rosea, and their symbiotic lifestyle signature.</title>
        <authorList>
            <person name="Morin E."/>
            <person name="San Clemente H."/>
            <person name="Chen E.C.H."/>
            <person name="De La Providencia I."/>
            <person name="Hainaut M."/>
            <person name="Kuo A."/>
            <person name="Kohler A."/>
            <person name="Murat C."/>
            <person name="Tang N."/>
            <person name="Roy S."/>
            <person name="Loubradou J."/>
            <person name="Henrissat B."/>
            <person name="Grigoriev I.V."/>
            <person name="Corradi N."/>
            <person name="Roux C."/>
            <person name="Martin F.M."/>
        </authorList>
    </citation>
    <scope>NUCLEOTIDE SEQUENCE [LARGE SCALE GENOMIC DNA]</scope>
    <source>
        <strain evidence="1 2">DAOM 227022</strain>
    </source>
</reference>
<gene>
    <name evidence="1" type="ORF">C1645_823730</name>
</gene>
<proteinExistence type="predicted"/>
<dbReference type="EMBL" id="QKYT01000189">
    <property type="protein sequence ID" value="RIA90167.1"/>
    <property type="molecule type" value="Genomic_DNA"/>
</dbReference>